<evidence type="ECO:0000256" key="3">
    <source>
        <dbReference type="ARBA" id="ARBA00023027"/>
    </source>
</evidence>
<evidence type="ECO:0000313" key="7">
    <source>
        <dbReference type="EMBL" id="MDF8263730.1"/>
    </source>
</evidence>
<dbReference type="Pfam" id="PF00389">
    <property type="entry name" value="2-Hacid_dh"/>
    <property type="match status" value="1"/>
</dbReference>
<dbReference type="InterPro" id="IPR036291">
    <property type="entry name" value="NAD(P)-bd_dom_sf"/>
</dbReference>
<name>A0ABT6C4L7_9MICO</name>
<comment type="caution">
    <text evidence="7">The sequence shown here is derived from an EMBL/GenBank/DDBJ whole genome shotgun (WGS) entry which is preliminary data.</text>
</comment>
<dbReference type="SUPFAM" id="SSF51735">
    <property type="entry name" value="NAD(P)-binding Rossmann-fold domains"/>
    <property type="match status" value="1"/>
</dbReference>
<evidence type="ECO:0000256" key="4">
    <source>
        <dbReference type="RuleBase" id="RU003719"/>
    </source>
</evidence>
<accession>A0ABT6C4L7</accession>
<organism evidence="7 8">
    <name type="scientific">Luteipulveratus flavus</name>
    <dbReference type="NCBI Taxonomy" id="3031728"/>
    <lineage>
        <taxon>Bacteria</taxon>
        <taxon>Bacillati</taxon>
        <taxon>Actinomycetota</taxon>
        <taxon>Actinomycetes</taxon>
        <taxon>Micrococcales</taxon>
        <taxon>Dermacoccaceae</taxon>
        <taxon>Luteipulveratus</taxon>
    </lineage>
</organism>
<evidence type="ECO:0000313" key="8">
    <source>
        <dbReference type="Proteomes" id="UP001528912"/>
    </source>
</evidence>
<dbReference type="EMBL" id="JAROAV010000021">
    <property type="protein sequence ID" value="MDF8263730.1"/>
    <property type="molecule type" value="Genomic_DNA"/>
</dbReference>
<dbReference type="PANTHER" id="PTHR43333:SF1">
    <property type="entry name" value="D-ISOMER SPECIFIC 2-HYDROXYACID DEHYDROGENASE NAD-BINDING DOMAIN-CONTAINING PROTEIN"/>
    <property type="match status" value="1"/>
</dbReference>
<evidence type="ECO:0000259" key="6">
    <source>
        <dbReference type="Pfam" id="PF02826"/>
    </source>
</evidence>
<proteinExistence type="inferred from homology"/>
<dbReference type="InterPro" id="IPR006140">
    <property type="entry name" value="D-isomer_DH_NAD-bd"/>
</dbReference>
<dbReference type="InterPro" id="IPR006139">
    <property type="entry name" value="D-isomer_2_OHA_DH_cat_dom"/>
</dbReference>
<dbReference type="Pfam" id="PF02826">
    <property type="entry name" value="2-Hacid_dh_C"/>
    <property type="match status" value="1"/>
</dbReference>
<dbReference type="SUPFAM" id="SSF52283">
    <property type="entry name" value="Formate/glycerate dehydrogenase catalytic domain-like"/>
    <property type="match status" value="1"/>
</dbReference>
<dbReference type="Gene3D" id="3.40.50.720">
    <property type="entry name" value="NAD(P)-binding Rossmann-like Domain"/>
    <property type="match status" value="2"/>
</dbReference>
<reference evidence="7 8" key="1">
    <citation type="submission" date="2023-03" db="EMBL/GenBank/DDBJ databases">
        <title>YIM 133296 draft genome.</title>
        <authorList>
            <person name="Xiong L."/>
        </authorList>
    </citation>
    <scope>NUCLEOTIDE SEQUENCE [LARGE SCALE GENOMIC DNA]</scope>
    <source>
        <strain evidence="7 8">YIM 133296</strain>
    </source>
</reference>
<evidence type="ECO:0000259" key="5">
    <source>
        <dbReference type="Pfam" id="PF00389"/>
    </source>
</evidence>
<dbReference type="Proteomes" id="UP001528912">
    <property type="component" value="Unassembled WGS sequence"/>
</dbReference>
<keyword evidence="8" id="KW-1185">Reference proteome</keyword>
<dbReference type="RefSeq" id="WP_277191393.1">
    <property type="nucleotide sequence ID" value="NZ_JAROAV010000021.1"/>
</dbReference>
<keyword evidence="3" id="KW-0520">NAD</keyword>
<comment type="similarity">
    <text evidence="1 4">Belongs to the D-isomer specific 2-hydroxyacid dehydrogenase family.</text>
</comment>
<feature type="domain" description="D-isomer specific 2-hydroxyacid dehydrogenase NAD-binding" evidence="6">
    <location>
        <begin position="111"/>
        <end position="284"/>
    </location>
</feature>
<keyword evidence="2 4" id="KW-0560">Oxidoreductase</keyword>
<sequence>MRLTPPAVVVLCSTPQERPAHLEPLAGRVELRFTDAAGLADALPGARALLLWDFFSDALRGVWDRCGGLEWIHVAAAGVDRLLFEELRASDVVVTNARGVFDRPIAEFVLASVLAHAKLLHESHDLQADGVWQHREPRAVEGACALVIGTGGIGRATGRLLSAVGLRVSGAGRTERPEDPDLGQVYDSGRLAEYVGEFDYVVNAAPLTSATRGLVDASVLAAMRPSAYLVNVGRGATVVEDDLVDALRSGAIAGAALDVFEAEPLPTDSPLWSMPGVAVSAHMSGDVVGWRDMLARQFVDQALRWVEGRALENIVDKRLGYVPGQVVS</sequence>
<evidence type="ECO:0000256" key="1">
    <source>
        <dbReference type="ARBA" id="ARBA00005854"/>
    </source>
</evidence>
<gene>
    <name evidence="7" type="ORF">P4R38_05680</name>
</gene>
<feature type="domain" description="D-isomer specific 2-hydroxyacid dehydrogenase catalytic" evidence="5">
    <location>
        <begin position="28"/>
        <end position="315"/>
    </location>
</feature>
<dbReference type="CDD" id="cd05300">
    <property type="entry name" value="2-Hacid_dh_1"/>
    <property type="match status" value="1"/>
</dbReference>
<dbReference type="PANTHER" id="PTHR43333">
    <property type="entry name" value="2-HACID_DH_C DOMAIN-CONTAINING PROTEIN"/>
    <property type="match status" value="1"/>
</dbReference>
<evidence type="ECO:0000256" key="2">
    <source>
        <dbReference type="ARBA" id="ARBA00023002"/>
    </source>
</evidence>
<protein>
    <submittedName>
        <fullName evidence="7">D-2-hydroxyacid dehydrogenase</fullName>
    </submittedName>
</protein>